<evidence type="ECO:0000313" key="7">
    <source>
        <dbReference type="EMBL" id="CAD7081409.1"/>
    </source>
</evidence>
<sequence length="559" mass="62302">MERPINDLDTILAEIGQFGMLQTLNFILICFPMVYSGMELNYFFTASGVEQRCRIDECDPEDTTAPAFLPLWIDNSVPFESGVPSKCTRYKLSNSKDTSTSYIDNNSKNSNSSPFCPGNMFDQTATESCSEFIYKTEEKTIATEWGLSCPNDAWKLAAIGTLHNFGQLIGVPTGGYVSDRYGRRKVLALAGTLGASMSIIQSFSINYAMFAVFEVLSAAFWCTVYPTVMVLALELVRPTKRPLFTCILTAFYPLGAVAMGVVAKHVPNWRHFLRFLFIPGLLHIIYFWIISESIRWLLAKGRYDVAIRDLKKAANFNKTPLSEESIEKFSLYCELHKETSRRVSGKSYPIRHAFTSRKLFWRISICSFCWFAIFLNYYGLSLNSVSLVGNKHLNFILVSLMEGPASLVFYFAANSMGRRSSQSCFLIASGVACLSSYLVNNNHPWLAFALYLFGKLAASASLINMVVYTSELFPTNLRQSLFSFCAMFGQIGSMIAPQTPLLAQTFPSLPLIIFGSCGIASGLLVLKFPETSDVTLPMTVDDAENVGNDVTETTETENI</sequence>
<dbReference type="SUPFAM" id="SSF103473">
    <property type="entry name" value="MFS general substrate transporter"/>
    <property type="match status" value="1"/>
</dbReference>
<feature type="transmembrane region" description="Helical" evidence="5">
    <location>
        <begin position="243"/>
        <end position="266"/>
    </location>
</feature>
<dbReference type="InterPro" id="IPR005829">
    <property type="entry name" value="Sugar_transporter_CS"/>
</dbReference>
<gene>
    <name evidence="7" type="ORF">HERILL_LOCUS4516</name>
</gene>
<dbReference type="AlphaFoldDB" id="A0A7R8UIS1"/>
<dbReference type="Pfam" id="PF00083">
    <property type="entry name" value="Sugar_tr"/>
    <property type="match status" value="1"/>
</dbReference>
<feature type="domain" description="Major facilitator superfamily (MFS) profile" evidence="6">
    <location>
        <begin position="25"/>
        <end position="533"/>
    </location>
</feature>
<feature type="transmembrane region" description="Helical" evidence="5">
    <location>
        <begin position="359"/>
        <end position="380"/>
    </location>
</feature>
<feature type="transmembrane region" description="Helical" evidence="5">
    <location>
        <begin position="445"/>
        <end position="468"/>
    </location>
</feature>
<feature type="transmembrane region" description="Helical" evidence="5">
    <location>
        <begin position="186"/>
        <end position="209"/>
    </location>
</feature>
<comment type="subcellular location">
    <subcellularLocation>
        <location evidence="1">Membrane</location>
        <topology evidence="1">Multi-pass membrane protein</topology>
    </subcellularLocation>
</comment>
<keyword evidence="2 5" id="KW-0812">Transmembrane</keyword>
<feature type="transmembrane region" description="Helical" evidence="5">
    <location>
        <begin position="215"/>
        <end position="236"/>
    </location>
</feature>
<feature type="transmembrane region" description="Helical" evidence="5">
    <location>
        <begin position="480"/>
        <end position="497"/>
    </location>
</feature>
<dbReference type="GO" id="GO:0016020">
    <property type="term" value="C:membrane"/>
    <property type="evidence" value="ECO:0007669"/>
    <property type="project" value="UniProtKB-SubCell"/>
</dbReference>
<dbReference type="InterPro" id="IPR036259">
    <property type="entry name" value="MFS_trans_sf"/>
</dbReference>
<feature type="transmembrane region" description="Helical" evidence="5">
    <location>
        <begin position="15"/>
        <end position="35"/>
    </location>
</feature>
<keyword evidence="4 5" id="KW-0472">Membrane</keyword>
<dbReference type="OrthoDB" id="2261376at2759"/>
<dbReference type="InParanoid" id="A0A7R8UIS1"/>
<dbReference type="PROSITE" id="PS00216">
    <property type="entry name" value="SUGAR_TRANSPORT_1"/>
    <property type="match status" value="1"/>
</dbReference>
<dbReference type="Proteomes" id="UP000594454">
    <property type="component" value="Chromosome 2"/>
</dbReference>
<organism evidence="7 8">
    <name type="scientific">Hermetia illucens</name>
    <name type="common">Black soldier fly</name>
    <dbReference type="NCBI Taxonomy" id="343691"/>
    <lineage>
        <taxon>Eukaryota</taxon>
        <taxon>Metazoa</taxon>
        <taxon>Ecdysozoa</taxon>
        <taxon>Arthropoda</taxon>
        <taxon>Hexapoda</taxon>
        <taxon>Insecta</taxon>
        <taxon>Pterygota</taxon>
        <taxon>Neoptera</taxon>
        <taxon>Endopterygota</taxon>
        <taxon>Diptera</taxon>
        <taxon>Brachycera</taxon>
        <taxon>Stratiomyomorpha</taxon>
        <taxon>Stratiomyidae</taxon>
        <taxon>Hermetiinae</taxon>
        <taxon>Hermetia</taxon>
    </lineage>
</organism>
<dbReference type="GO" id="GO:0022857">
    <property type="term" value="F:transmembrane transporter activity"/>
    <property type="evidence" value="ECO:0007669"/>
    <property type="project" value="InterPro"/>
</dbReference>
<evidence type="ECO:0000256" key="2">
    <source>
        <dbReference type="ARBA" id="ARBA00022692"/>
    </source>
</evidence>
<evidence type="ECO:0000256" key="3">
    <source>
        <dbReference type="ARBA" id="ARBA00022989"/>
    </source>
</evidence>
<dbReference type="FunCoup" id="A0A7R8UIS1">
    <property type="interactions" value="5"/>
</dbReference>
<evidence type="ECO:0000256" key="5">
    <source>
        <dbReference type="SAM" id="Phobius"/>
    </source>
</evidence>
<protein>
    <recommendedName>
        <fullName evidence="6">Major facilitator superfamily (MFS) profile domain-containing protein</fullName>
    </recommendedName>
</protein>
<keyword evidence="3 5" id="KW-1133">Transmembrane helix</keyword>
<dbReference type="OMA" id="PQCDTEN"/>
<evidence type="ECO:0000313" key="8">
    <source>
        <dbReference type="Proteomes" id="UP000594454"/>
    </source>
</evidence>
<name>A0A7R8UIS1_HERIL</name>
<accession>A0A7R8UIS1</accession>
<reference evidence="7 8" key="1">
    <citation type="submission" date="2020-11" db="EMBL/GenBank/DDBJ databases">
        <authorList>
            <person name="Wallbank WR R."/>
            <person name="Pardo Diaz C."/>
            <person name="Kozak K."/>
            <person name="Martin S."/>
            <person name="Jiggins C."/>
            <person name="Moest M."/>
            <person name="Warren A I."/>
            <person name="Generalovic N T."/>
            <person name="Byers J.R.P. K."/>
            <person name="Montejo-Kovacevich G."/>
            <person name="Yen C E."/>
        </authorList>
    </citation>
    <scope>NUCLEOTIDE SEQUENCE [LARGE SCALE GENOMIC DNA]</scope>
</reference>
<proteinExistence type="predicted"/>
<evidence type="ECO:0000259" key="6">
    <source>
        <dbReference type="PROSITE" id="PS50850"/>
    </source>
</evidence>
<dbReference type="InterPro" id="IPR005828">
    <property type="entry name" value="MFS_sugar_transport-like"/>
</dbReference>
<feature type="transmembrane region" description="Helical" evidence="5">
    <location>
        <begin position="509"/>
        <end position="528"/>
    </location>
</feature>
<keyword evidence="8" id="KW-1185">Reference proteome</keyword>
<dbReference type="CDD" id="cd17317">
    <property type="entry name" value="MFS_SLC22"/>
    <property type="match status" value="1"/>
</dbReference>
<feature type="transmembrane region" description="Helical" evidence="5">
    <location>
        <begin position="392"/>
        <end position="411"/>
    </location>
</feature>
<dbReference type="PANTHER" id="PTHR24064">
    <property type="entry name" value="SOLUTE CARRIER FAMILY 22 MEMBER"/>
    <property type="match status" value="1"/>
</dbReference>
<dbReference type="Gene3D" id="1.20.1250.20">
    <property type="entry name" value="MFS general substrate transporter like domains"/>
    <property type="match status" value="1"/>
</dbReference>
<feature type="transmembrane region" description="Helical" evidence="5">
    <location>
        <begin position="272"/>
        <end position="290"/>
    </location>
</feature>
<evidence type="ECO:0000256" key="1">
    <source>
        <dbReference type="ARBA" id="ARBA00004141"/>
    </source>
</evidence>
<dbReference type="InterPro" id="IPR020846">
    <property type="entry name" value="MFS_dom"/>
</dbReference>
<dbReference type="EMBL" id="LR899010">
    <property type="protein sequence ID" value="CAD7081409.1"/>
    <property type="molecule type" value="Genomic_DNA"/>
</dbReference>
<dbReference type="PROSITE" id="PS50850">
    <property type="entry name" value="MFS"/>
    <property type="match status" value="1"/>
</dbReference>
<feature type="transmembrane region" description="Helical" evidence="5">
    <location>
        <begin position="423"/>
        <end position="439"/>
    </location>
</feature>
<evidence type="ECO:0000256" key="4">
    <source>
        <dbReference type="ARBA" id="ARBA00023136"/>
    </source>
</evidence>